<reference evidence="2" key="2">
    <citation type="submission" date="2025-08" db="UniProtKB">
        <authorList>
            <consortium name="RefSeq"/>
        </authorList>
    </citation>
    <scope>IDENTIFICATION</scope>
    <source>
        <tissue evidence="2">Leaf</tissue>
    </source>
</reference>
<sequence length="168" mass="19886">MAKVLHDNLTKVQARMQVYTDRKRKERNFEAEDWVFLKLQPYRQSSVAVPRNLKLSARYFGPYEVIQKIGSIAYKLRLPEGSKIHHVFHVSQLKKKIVEKVFSTQDPPHCTTDGQILTEPLKILDRHMVKKHNRVVSEVLMQWANLASEEAIWEEYSFLRSQFPYYEP</sequence>
<proteinExistence type="predicted"/>
<accession>A0AC58S8T6</accession>
<evidence type="ECO:0000313" key="1">
    <source>
        <dbReference type="Proteomes" id="UP000790787"/>
    </source>
</evidence>
<organism evidence="1 2">
    <name type="scientific">Nicotiana tabacum</name>
    <name type="common">Common tobacco</name>
    <dbReference type="NCBI Taxonomy" id="4097"/>
    <lineage>
        <taxon>Eukaryota</taxon>
        <taxon>Viridiplantae</taxon>
        <taxon>Streptophyta</taxon>
        <taxon>Embryophyta</taxon>
        <taxon>Tracheophyta</taxon>
        <taxon>Spermatophyta</taxon>
        <taxon>Magnoliopsida</taxon>
        <taxon>eudicotyledons</taxon>
        <taxon>Gunneridae</taxon>
        <taxon>Pentapetalae</taxon>
        <taxon>asterids</taxon>
        <taxon>lamiids</taxon>
        <taxon>Solanales</taxon>
        <taxon>Solanaceae</taxon>
        <taxon>Nicotianoideae</taxon>
        <taxon>Nicotianeae</taxon>
        <taxon>Nicotiana</taxon>
    </lineage>
</organism>
<name>A0AC58S8T6_TOBAC</name>
<keyword evidence="1" id="KW-1185">Reference proteome</keyword>
<reference evidence="1" key="1">
    <citation type="journal article" date="2014" name="Nat. Commun.">
        <title>The tobacco genome sequence and its comparison with those of tomato and potato.</title>
        <authorList>
            <person name="Sierro N."/>
            <person name="Battey J.N."/>
            <person name="Ouadi S."/>
            <person name="Bakaher N."/>
            <person name="Bovet L."/>
            <person name="Willig A."/>
            <person name="Goepfert S."/>
            <person name="Peitsch M.C."/>
            <person name="Ivanov N.V."/>
        </authorList>
    </citation>
    <scope>NUCLEOTIDE SEQUENCE [LARGE SCALE GENOMIC DNA]</scope>
</reference>
<gene>
    <name evidence="2" type="primary">LOC142166319</name>
</gene>
<evidence type="ECO:0000313" key="2">
    <source>
        <dbReference type="RefSeq" id="XP_075081403.1"/>
    </source>
</evidence>
<dbReference type="RefSeq" id="XP_075081403.1">
    <property type="nucleotide sequence ID" value="XM_075225302.1"/>
</dbReference>
<dbReference type="Proteomes" id="UP000790787">
    <property type="component" value="Chromosome 2"/>
</dbReference>
<protein>
    <submittedName>
        <fullName evidence="2">Uncharacterized protein LOC142166319</fullName>
    </submittedName>
</protein>